<dbReference type="SUPFAM" id="SSF82771">
    <property type="entry name" value="GIY-YIG endonuclease"/>
    <property type="match status" value="1"/>
</dbReference>
<evidence type="ECO:0000256" key="1">
    <source>
        <dbReference type="ARBA" id="ARBA00007435"/>
    </source>
</evidence>
<dbReference type="AlphaFoldDB" id="A0A433HG69"/>
<dbReference type="PANTHER" id="PTHR34477:SF1">
    <property type="entry name" value="UPF0213 PROTEIN YHBQ"/>
    <property type="match status" value="1"/>
</dbReference>
<dbReference type="Proteomes" id="UP000267430">
    <property type="component" value="Unassembled WGS sequence"/>
</dbReference>
<evidence type="ECO:0000313" key="4">
    <source>
        <dbReference type="Proteomes" id="UP000267430"/>
    </source>
</evidence>
<evidence type="ECO:0000313" key="3">
    <source>
        <dbReference type="EMBL" id="RUQ27270.1"/>
    </source>
</evidence>
<protein>
    <submittedName>
        <fullName evidence="3">GIY-YIG nuclease family protein</fullName>
    </submittedName>
</protein>
<dbReference type="Gene3D" id="3.40.1440.10">
    <property type="entry name" value="GIY-YIG endonuclease"/>
    <property type="match status" value="1"/>
</dbReference>
<dbReference type="EMBL" id="RYZZ01000028">
    <property type="protein sequence ID" value="RUQ27270.1"/>
    <property type="molecule type" value="Genomic_DNA"/>
</dbReference>
<dbReference type="Pfam" id="PF01541">
    <property type="entry name" value="GIY-YIG"/>
    <property type="match status" value="1"/>
</dbReference>
<comment type="caution">
    <text evidence="3">The sequence shown here is derived from an EMBL/GenBank/DDBJ whole genome shotgun (WGS) entry which is preliminary data.</text>
</comment>
<dbReference type="PANTHER" id="PTHR34477">
    <property type="entry name" value="UPF0213 PROTEIN YHBQ"/>
    <property type="match status" value="1"/>
</dbReference>
<dbReference type="CDD" id="cd10456">
    <property type="entry name" value="GIY-YIG_UPF0213"/>
    <property type="match status" value="1"/>
</dbReference>
<evidence type="ECO:0000259" key="2">
    <source>
        <dbReference type="PROSITE" id="PS50164"/>
    </source>
</evidence>
<organism evidence="3 4">
    <name type="scientific">Peribacillus cavernae</name>
    <dbReference type="NCBI Taxonomy" id="1674310"/>
    <lineage>
        <taxon>Bacteria</taxon>
        <taxon>Bacillati</taxon>
        <taxon>Bacillota</taxon>
        <taxon>Bacilli</taxon>
        <taxon>Bacillales</taxon>
        <taxon>Bacillaceae</taxon>
        <taxon>Peribacillus</taxon>
    </lineage>
</organism>
<keyword evidence="4" id="KW-1185">Reference proteome</keyword>
<reference evidence="3 4" key="1">
    <citation type="submission" date="2018-12" db="EMBL/GenBank/DDBJ databases">
        <title>Bacillus chawlae sp. nov., Bacillus glennii sp. nov., and Bacillus saganii sp. nov. Isolated from the Vehicle Assembly Building at Kennedy Space Center where the Viking Spacecraft were Assembled.</title>
        <authorList>
            <person name="Seuylemezian A."/>
            <person name="Vaishampayan P."/>
        </authorList>
    </citation>
    <scope>NUCLEOTIDE SEQUENCE [LARGE SCALE GENOMIC DNA]</scope>
    <source>
        <strain evidence="3 4">L5</strain>
    </source>
</reference>
<gene>
    <name evidence="3" type="ORF">ELQ35_16295</name>
</gene>
<name>A0A433HG69_9BACI</name>
<dbReference type="InterPro" id="IPR050190">
    <property type="entry name" value="UPF0213_domain"/>
</dbReference>
<dbReference type="PROSITE" id="PS50164">
    <property type="entry name" value="GIY_YIG"/>
    <property type="match status" value="1"/>
</dbReference>
<proteinExistence type="inferred from homology"/>
<dbReference type="SMART" id="SM00465">
    <property type="entry name" value="GIYc"/>
    <property type="match status" value="1"/>
</dbReference>
<dbReference type="OrthoDB" id="9807770at2"/>
<sequence>MENNEHFFYVLRCIDDSLYAGYTNNLEKRIKLHNEGKGAKYTRGRGPVELVYHEGFATKTEALQAEYRFKQLEKKEKEKFIIKEANPADVAAEKL</sequence>
<dbReference type="InterPro" id="IPR000305">
    <property type="entry name" value="GIY-YIG_endonuc"/>
</dbReference>
<feature type="domain" description="GIY-YIG" evidence="2">
    <location>
        <begin position="4"/>
        <end position="79"/>
    </location>
</feature>
<comment type="similarity">
    <text evidence="1">Belongs to the UPF0213 family.</text>
</comment>
<dbReference type="RefSeq" id="WP_126866063.1">
    <property type="nucleotide sequence ID" value="NZ_JAUSTX010000024.1"/>
</dbReference>
<accession>A0A433HG69</accession>
<dbReference type="InterPro" id="IPR035901">
    <property type="entry name" value="GIY-YIG_endonuc_sf"/>
</dbReference>